<evidence type="ECO:0000256" key="1">
    <source>
        <dbReference type="ARBA" id="ARBA00004479"/>
    </source>
</evidence>
<gene>
    <name evidence="11" type="primary">H2eb1</name>
    <name evidence="11" type="ORF">THRLUD_R08306</name>
</gene>
<keyword evidence="8" id="KW-0325">Glycoprotein</keyword>
<evidence type="ECO:0000256" key="8">
    <source>
        <dbReference type="ARBA" id="ARBA00023180"/>
    </source>
</evidence>
<protein>
    <submittedName>
        <fullName evidence="11">HB2J protein</fullName>
    </submittedName>
</protein>
<sequence>GASPELCPAHPGVFQEFTRKECHFMNGTEKVRFVDRYIYNRQQYAHFDSDVGHYVGDTPFGEKHAQYLNSKPEILEYARTAVDWYCRHNYGVFSPFSVERRASPSLSQSTPSLSQ</sequence>
<dbReference type="GO" id="GO:0042613">
    <property type="term" value="C:MHC class II protein complex"/>
    <property type="evidence" value="ECO:0007669"/>
    <property type="project" value="UniProtKB-KW"/>
</dbReference>
<dbReference type="FunFam" id="3.10.320.10:FF:000001">
    <property type="entry name" value="HLA class II histocompatibility antigen, DRB1-1 beta chain"/>
    <property type="match status" value="1"/>
</dbReference>
<reference evidence="11 12" key="1">
    <citation type="submission" date="2019-09" db="EMBL/GenBank/DDBJ databases">
        <title>Bird 10,000 Genomes (B10K) Project - Family phase.</title>
        <authorList>
            <person name="Zhang G."/>
        </authorList>
    </citation>
    <scope>NUCLEOTIDE SEQUENCE [LARGE SCALE GENOMIC DNA]</scope>
    <source>
        <strain evidence="11">B10K-DU-001-68</strain>
        <tissue evidence="11">Muscle</tissue>
    </source>
</reference>
<dbReference type="InterPro" id="IPR050160">
    <property type="entry name" value="MHC/Immunoglobulin"/>
</dbReference>
<keyword evidence="9" id="KW-0491">MHC II</keyword>
<keyword evidence="5" id="KW-1064">Adaptive immunity</keyword>
<dbReference type="Pfam" id="PF00969">
    <property type="entry name" value="MHC_II_beta"/>
    <property type="match status" value="1"/>
</dbReference>
<dbReference type="Gene3D" id="3.10.320.10">
    <property type="entry name" value="Class II Histocompatibility Antigen, M Beta Chain, Chain B, domain 1"/>
    <property type="match status" value="1"/>
</dbReference>
<dbReference type="PANTHER" id="PTHR19944">
    <property type="entry name" value="MHC CLASS II-RELATED"/>
    <property type="match status" value="1"/>
</dbReference>
<comment type="caution">
    <text evidence="11">The sequence shown here is derived from an EMBL/GenBank/DDBJ whole genome shotgun (WGS) entry which is preliminary data.</text>
</comment>
<keyword evidence="3" id="KW-0391">Immunity</keyword>
<dbReference type="Proteomes" id="UP000558509">
    <property type="component" value="Unassembled WGS sequence"/>
</dbReference>
<comment type="subcellular location">
    <subcellularLocation>
        <location evidence="1">Membrane</location>
        <topology evidence="1">Single-pass type I membrane protein</topology>
    </subcellularLocation>
</comment>
<evidence type="ECO:0000256" key="6">
    <source>
        <dbReference type="ARBA" id="ARBA00023136"/>
    </source>
</evidence>
<dbReference type="SMART" id="SM00921">
    <property type="entry name" value="MHC_II_beta"/>
    <property type="match status" value="1"/>
</dbReference>
<evidence type="ECO:0000256" key="5">
    <source>
        <dbReference type="ARBA" id="ARBA00023130"/>
    </source>
</evidence>
<dbReference type="InterPro" id="IPR000353">
    <property type="entry name" value="MHC_II_b_N"/>
</dbReference>
<dbReference type="EMBL" id="VZTB01013910">
    <property type="protein sequence ID" value="NXA81506.1"/>
    <property type="molecule type" value="Genomic_DNA"/>
</dbReference>
<keyword evidence="2" id="KW-0812">Transmembrane</keyword>
<proteinExistence type="predicted"/>
<accession>A0A7K7YTX5</accession>
<evidence type="ECO:0000256" key="3">
    <source>
        <dbReference type="ARBA" id="ARBA00022859"/>
    </source>
</evidence>
<keyword evidence="6" id="KW-0472">Membrane</keyword>
<dbReference type="GO" id="GO:0002504">
    <property type="term" value="P:antigen processing and presentation of peptide or polysaccharide antigen via MHC class II"/>
    <property type="evidence" value="ECO:0007669"/>
    <property type="project" value="UniProtKB-KW"/>
</dbReference>
<evidence type="ECO:0000313" key="11">
    <source>
        <dbReference type="EMBL" id="NXA81506.1"/>
    </source>
</evidence>
<name>A0A7K7YTX5_THRLU</name>
<dbReference type="SUPFAM" id="SSF54452">
    <property type="entry name" value="MHC antigen-recognition domain"/>
    <property type="match status" value="1"/>
</dbReference>
<keyword evidence="12" id="KW-1185">Reference proteome</keyword>
<dbReference type="InterPro" id="IPR014745">
    <property type="entry name" value="MHC_II_a/b_N"/>
</dbReference>
<evidence type="ECO:0000256" key="4">
    <source>
        <dbReference type="ARBA" id="ARBA00022989"/>
    </source>
</evidence>
<keyword evidence="7" id="KW-1015">Disulfide bond</keyword>
<evidence type="ECO:0000256" key="7">
    <source>
        <dbReference type="ARBA" id="ARBA00023157"/>
    </source>
</evidence>
<feature type="domain" description="MHC class II beta chain N-terminal" evidence="10">
    <location>
        <begin position="20"/>
        <end position="94"/>
    </location>
</feature>
<organism evidence="11 12">
    <name type="scientific">Thryothorus ludovicianus</name>
    <name type="common">Carolina wren</name>
    <name type="synonym">Sylvia ludoviciana</name>
    <dbReference type="NCBI Taxonomy" id="74200"/>
    <lineage>
        <taxon>Eukaryota</taxon>
        <taxon>Metazoa</taxon>
        <taxon>Chordata</taxon>
        <taxon>Craniata</taxon>
        <taxon>Vertebrata</taxon>
        <taxon>Euteleostomi</taxon>
        <taxon>Archelosauria</taxon>
        <taxon>Archosauria</taxon>
        <taxon>Dinosauria</taxon>
        <taxon>Saurischia</taxon>
        <taxon>Theropoda</taxon>
        <taxon>Coelurosauria</taxon>
        <taxon>Aves</taxon>
        <taxon>Neognathae</taxon>
        <taxon>Neoaves</taxon>
        <taxon>Telluraves</taxon>
        <taxon>Australaves</taxon>
        <taxon>Passeriformes</taxon>
        <taxon>Certhiidae</taxon>
        <taxon>Troglodytinae</taxon>
        <taxon>Thryothorus</taxon>
    </lineage>
</organism>
<dbReference type="AlphaFoldDB" id="A0A7K7YTX5"/>
<evidence type="ECO:0000313" key="12">
    <source>
        <dbReference type="Proteomes" id="UP000558509"/>
    </source>
</evidence>
<dbReference type="PANTHER" id="PTHR19944:SF99">
    <property type="entry name" value="HLA CLASS II HISTOCOMPATIBILITY ANTIGEN, DRB1 BETA CHAIN"/>
    <property type="match status" value="1"/>
</dbReference>
<evidence type="ECO:0000256" key="9">
    <source>
        <dbReference type="ARBA" id="ARBA00023182"/>
    </source>
</evidence>
<dbReference type="GO" id="GO:0002250">
    <property type="term" value="P:adaptive immune response"/>
    <property type="evidence" value="ECO:0007669"/>
    <property type="project" value="UniProtKB-KW"/>
</dbReference>
<dbReference type="InterPro" id="IPR011162">
    <property type="entry name" value="MHC_I/II-like_Ag-recog"/>
</dbReference>
<keyword evidence="4" id="KW-1133">Transmembrane helix</keyword>
<evidence type="ECO:0000259" key="10">
    <source>
        <dbReference type="SMART" id="SM00921"/>
    </source>
</evidence>
<evidence type="ECO:0000256" key="2">
    <source>
        <dbReference type="ARBA" id="ARBA00022692"/>
    </source>
</evidence>
<feature type="non-terminal residue" evidence="11">
    <location>
        <position position="115"/>
    </location>
</feature>
<feature type="non-terminal residue" evidence="11">
    <location>
        <position position="1"/>
    </location>
</feature>